<evidence type="ECO:0000313" key="3">
    <source>
        <dbReference type="Proteomes" id="UP001203423"/>
    </source>
</evidence>
<dbReference type="Gene3D" id="1.20.1260.10">
    <property type="match status" value="1"/>
</dbReference>
<evidence type="ECO:0000259" key="1">
    <source>
        <dbReference type="Pfam" id="PF12902"/>
    </source>
</evidence>
<proteinExistence type="predicted"/>
<dbReference type="PANTHER" id="PTHR34400">
    <property type="match status" value="1"/>
</dbReference>
<dbReference type="Proteomes" id="UP001203423">
    <property type="component" value="Unassembled WGS sequence"/>
</dbReference>
<organism evidence="2 3">
    <name type="scientific">Shewanella surugensis</name>
    <dbReference type="NCBI Taxonomy" id="212020"/>
    <lineage>
        <taxon>Bacteria</taxon>
        <taxon>Pseudomonadati</taxon>
        <taxon>Pseudomonadota</taxon>
        <taxon>Gammaproteobacteria</taxon>
        <taxon>Alteromonadales</taxon>
        <taxon>Shewanellaceae</taxon>
        <taxon>Shewanella</taxon>
    </lineage>
</organism>
<dbReference type="InterPro" id="IPR026820">
    <property type="entry name" value="VioB/RebD_dom"/>
</dbReference>
<feature type="domain" description="Iminophenyl-pyruvate dimer synthase" evidence="1">
    <location>
        <begin position="20"/>
        <end position="242"/>
    </location>
</feature>
<reference evidence="2 3" key="1">
    <citation type="submission" date="2022-01" db="EMBL/GenBank/DDBJ databases">
        <title>Whole genome-based taxonomy of the Shewanellaceae.</title>
        <authorList>
            <person name="Martin-Rodriguez A.J."/>
        </authorList>
    </citation>
    <scope>NUCLEOTIDE SEQUENCE [LARGE SCALE GENOMIC DNA]</scope>
    <source>
        <strain evidence="2 3">DSM 17177</strain>
    </source>
</reference>
<evidence type="ECO:0000313" key="2">
    <source>
        <dbReference type="EMBL" id="MCL1124105.1"/>
    </source>
</evidence>
<dbReference type="InterPro" id="IPR012347">
    <property type="entry name" value="Ferritin-like"/>
</dbReference>
<dbReference type="PANTHER" id="PTHR34400:SF4">
    <property type="entry name" value="MEMBRANE PROTEIN"/>
    <property type="match status" value="1"/>
</dbReference>
<keyword evidence="3" id="KW-1185">Reference proteome</keyword>
<name>A0ABT0L9S2_9GAMM</name>
<dbReference type="EMBL" id="JAKIKS010000018">
    <property type="protein sequence ID" value="MCL1124105.1"/>
    <property type="molecule type" value="Genomic_DNA"/>
</dbReference>
<gene>
    <name evidence="2" type="ORF">L2764_06350</name>
</gene>
<comment type="caution">
    <text evidence="2">The sequence shown here is derived from an EMBL/GenBank/DDBJ whole genome shotgun (WGS) entry which is preliminary data.</text>
</comment>
<dbReference type="Pfam" id="PF12902">
    <property type="entry name" value="Ferritin-like"/>
    <property type="match status" value="1"/>
</dbReference>
<sequence length="365" mass="41462">MYCRQPLRTIETIDDLHYNLQLAVELEFSTLPTYLQALYSIKEGSNTIAYSVIRSVIMEEMFHLTNAANVLIATGGSPALNSPEFIPIYPTFLPDNEKWFEARLLKLSPQALMLFLAIEMPGDLVPISMITIGKFYENIEKGLKYLDEKMGADLFPCGTLDKQIEHKYYYGGGGIINKVTNLDSALFALNAIIAQGEGAPNKHWDPDKSFPLEDTTGIESGDHQLFMQPRELSHFYRFNELKKGRRYVLGDSHNSGPTGPEININYDDVYNLKPDPQSGDYIHYPELEEMNFNVNVIFSRLLDQLHLAFNGQPKTLETAVCTMFSLKEVIQILMRNPIPDNELGEYAAPTWEYLSPEERTLSSIR</sequence>
<accession>A0ABT0L9S2</accession>
<protein>
    <submittedName>
        <fullName evidence="2">Ferritin-like protein</fullName>
    </submittedName>
</protein>
<dbReference type="RefSeq" id="WP_248939389.1">
    <property type="nucleotide sequence ID" value="NZ_JAKIKS010000018.1"/>
</dbReference>